<gene>
    <name evidence="1" type="ORF">ACFSKP_09525</name>
</gene>
<accession>A0ABW5CVP9</accession>
<sequence length="492" mass="54563">MPLLSTARNVTRKTISAIVYIAFLLGACTWQGCSSTAKLNATAPATTAAALPAYQPKLSSVSIPVSIPIAVLEEKLNQEVNGILYKDDNLEGDNVAVTVSKKGRLSIRAERDKIYFSIPLQVYAKGRWKWDPCKLCPAIDKTEDTNFDMVLKTESRFGLSEDYKINTITSGDFEWGNTKPVIELGPLKIGLARFVEPAMRQQMSTLARQLDKELQSRLDMRKYVADAWKLVQEPIKVDDGLNAWLSIVPQEVRIAPIYAQNGNLSTRIGITSYISVSTNGKPQPQPLRNLPKLVLDSRLSDNFQIGLTANVPYEHASQLMKAQVANQTYTFDNGKSQLNVKDAAISPSGEQLVLMLDVDGKTKAGLFTKKLVGKVYLRGTPYYDAQTTSIKLRNVDYDLDTKDKLLTTASWLAKDKFKEMIQKQVSIPVEAQLSDARKMLQSTLNQPDRMHESVLLRGTIKEILPENIYLTTGGIKAVVNATGNLTATIDKF</sequence>
<evidence type="ECO:0000313" key="1">
    <source>
        <dbReference type="EMBL" id="MFD2246492.1"/>
    </source>
</evidence>
<reference evidence="2" key="1">
    <citation type="journal article" date="2019" name="Int. J. Syst. Evol. Microbiol.">
        <title>The Global Catalogue of Microorganisms (GCM) 10K type strain sequencing project: providing services to taxonomists for standard genome sequencing and annotation.</title>
        <authorList>
            <consortium name="The Broad Institute Genomics Platform"/>
            <consortium name="The Broad Institute Genome Sequencing Center for Infectious Disease"/>
            <person name="Wu L."/>
            <person name="Ma J."/>
        </authorList>
    </citation>
    <scope>NUCLEOTIDE SEQUENCE [LARGE SCALE GENOMIC DNA]</scope>
    <source>
        <strain evidence="2">CGMCC 4.1782</strain>
    </source>
</reference>
<dbReference type="EMBL" id="JBHUIM010000001">
    <property type="protein sequence ID" value="MFD2246492.1"/>
    <property type="molecule type" value="Genomic_DNA"/>
</dbReference>
<dbReference type="Pfam" id="PF14356">
    <property type="entry name" value="DUF4403"/>
    <property type="match status" value="1"/>
</dbReference>
<dbReference type="InterPro" id="IPR025515">
    <property type="entry name" value="DUF4403"/>
</dbReference>
<proteinExistence type="predicted"/>
<dbReference type="Proteomes" id="UP001597374">
    <property type="component" value="Unassembled WGS sequence"/>
</dbReference>
<evidence type="ECO:0000313" key="2">
    <source>
        <dbReference type="Proteomes" id="UP001597374"/>
    </source>
</evidence>
<organism evidence="1 2">
    <name type="scientific">Pontibacter ruber</name>
    <dbReference type="NCBI Taxonomy" id="1343895"/>
    <lineage>
        <taxon>Bacteria</taxon>
        <taxon>Pseudomonadati</taxon>
        <taxon>Bacteroidota</taxon>
        <taxon>Cytophagia</taxon>
        <taxon>Cytophagales</taxon>
        <taxon>Hymenobacteraceae</taxon>
        <taxon>Pontibacter</taxon>
    </lineage>
</organism>
<dbReference type="RefSeq" id="WP_377496113.1">
    <property type="nucleotide sequence ID" value="NZ_JBHUIM010000001.1"/>
</dbReference>
<keyword evidence="2" id="KW-1185">Reference proteome</keyword>
<protein>
    <submittedName>
        <fullName evidence="1">DUF4403 family protein</fullName>
    </submittedName>
</protein>
<comment type="caution">
    <text evidence="1">The sequence shown here is derived from an EMBL/GenBank/DDBJ whole genome shotgun (WGS) entry which is preliminary data.</text>
</comment>
<name>A0ABW5CVP9_9BACT</name>